<evidence type="ECO:0000313" key="1">
    <source>
        <dbReference type="EMBL" id="RWR79172.1"/>
    </source>
</evidence>
<evidence type="ECO:0000313" key="2">
    <source>
        <dbReference type="Proteomes" id="UP000283530"/>
    </source>
</evidence>
<sequence>MYLLGFTIFEFKIKVPHATRLGPSPSPQARVPTAKPRVNHIILSSLSNRTNERTSETQKKEEPKTIQSLNKIACFLSATSTFPSLRIKTLDTTCLFLSFPFPLHSRFRSPLLCAAGEASLILRTPFALGFDLKNLT</sequence>
<name>A0A3S3M8W0_9MAGN</name>
<accession>A0A3S3M8W0</accession>
<dbReference type="EMBL" id="QPKB01000003">
    <property type="protein sequence ID" value="RWR79172.1"/>
    <property type="molecule type" value="Genomic_DNA"/>
</dbReference>
<proteinExistence type="predicted"/>
<dbReference type="Proteomes" id="UP000283530">
    <property type="component" value="Unassembled WGS sequence"/>
</dbReference>
<organism evidence="1 2">
    <name type="scientific">Cinnamomum micranthum f. kanehirae</name>
    <dbReference type="NCBI Taxonomy" id="337451"/>
    <lineage>
        <taxon>Eukaryota</taxon>
        <taxon>Viridiplantae</taxon>
        <taxon>Streptophyta</taxon>
        <taxon>Embryophyta</taxon>
        <taxon>Tracheophyta</taxon>
        <taxon>Spermatophyta</taxon>
        <taxon>Magnoliopsida</taxon>
        <taxon>Magnoliidae</taxon>
        <taxon>Laurales</taxon>
        <taxon>Lauraceae</taxon>
        <taxon>Cinnamomum</taxon>
    </lineage>
</organism>
<protein>
    <submittedName>
        <fullName evidence="1">Uncharacterized protein</fullName>
    </submittedName>
</protein>
<keyword evidence="2" id="KW-1185">Reference proteome</keyword>
<comment type="caution">
    <text evidence="1">The sequence shown here is derived from an EMBL/GenBank/DDBJ whole genome shotgun (WGS) entry which is preliminary data.</text>
</comment>
<gene>
    <name evidence="1" type="ORF">CKAN_00773400</name>
</gene>
<reference evidence="1 2" key="1">
    <citation type="journal article" date="2019" name="Nat. Plants">
        <title>Stout camphor tree genome fills gaps in understanding of flowering plant genome evolution.</title>
        <authorList>
            <person name="Chaw S.M."/>
            <person name="Liu Y.C."/>
            <person name="Wu Y.W."/>
            <person name="Wang H.Y."/>
            <person name="Lin C.I."/>
            <person name="Wu C.S."/>
            <person name="Ke H.M."/>
            <person name="Chang L.Y."/>
            <person name="Hsu C.Y."/>
            <person name="Yang H.T."/>
            <person name="Sudianto E."/>
            <person name="Hsu M.H."/>
            <person name="Wu K.P."/>
            <person name="Wang L.N."/>
            <person name="Leebens-Mack J.H."/>
            <person name="Tsai I.J."/>
        </authorList>
    </citation>
    <scope>NUCLEOTIDE SEQUENCE [LARGE SCALE GENOMIC DNA]</scope>
    <source>
        <strain evidence="2">cv. Chaw 1501</strain>
        <tissue evidence="1">Young leaves</tissue>
    </source>
</reference>
<dbReference type="AlphaFoldDB" id="A0A3S3M8W0"/>